<reference evidence="2 3" key="1">
    <citation type="submission" date="2018-04" db="EMBL/GenBank/DDBJ databases">
        <authorList>
            <person name="Vogel A."/>
        </authorList>
    </citation>
    <scope>NUCLEOTIDE SEQUENCE [LARGE SCALE GENOMIC DNA]</scope>
</reference>
<dbReference type="Proteomes" id="UP000595140">
    <property type="component" value="Unassembled WGS sequence"/>
</dbReference>
<sequence length="397" mass="45705">MSERHHLPEEILIEILTRLPVRSLVRFTAVSKSWFFLITSPAFVSAHLRHSRCNDDHSVGNHLLIRHLENSSIKEKYEILEETDHQTLNPISSPELPPAFACEDIRVVGCYSGVVCLSDAWYCDLCCTYLWNPCIQKLKPLSPPTIIRPAGSLNALLGFGVNPECDGDLKVVRAVYQRKGEYLQMPDGPPDVEIYLLSTGKWRTISAVGVNLYMIDFDLWWSQTFVHGAVHWIGRKWVDNVRSKCCITVFSMADEVFSEIMLPNKLAKWIALYLHIMMFDESIAVAKYATRNHCIFCDLWVMKEYGVVESWCRIYRIELFGWMDRIVGFRKNGDILICSENRELVSYCPTTKFFHKLGIYGTNRSFFVGKYLESLVLLQEKSCEVDVLFKEMTSVSI</sequence>
<dbReference type="InterPro" id="IPR050796">
    <property type="entry name" value="SCF_F-box_component"/>
</dbReference>
<dbReference type="AlphaFoldDB" id="A0A484N0C2"/>
<protein>
    <recommendedName>
        <fullName evidence="1">F-box domain-containing protein</fullName>
    </recommendedName>
</protein>
<accession>A0A484N0C2</accession>
<gene>
    <name evidence="2" type="ORF">CCAM_LOCUS35602</name>
</gene>
<dbReference type="PROSITE" id="PS50181">
    <property type="entry name" value="FBOX"/>
    <property type="match status" value="1"/>
</dbReference>
<evidence type="ECO:0000313" key="2">
    <source>
        <dbReference type="EMBL" id="VFQ93826.1"/>
    </source>
</evidence>
<dbReference type="PANTHER" id="PTHR31672:SF10">
    <property type="entry name" value="F-BOX DOMAIN-CONTAINING PROTEIN"/>
    <property type="match status" value="1"/>
</dbReference>
<dbReference type="OrthoDB" id="5314306at2759"/>
<dbReference type="SUPFAM" id="SSF81383">
    <property type="entry name" value="F-box domain"/>
    <property type="match status" value="1"/>
</dbReference>
<keyword evidence="3" id="KW-1185">Reference proteome</keyword>
<dbReference type="NCBIfam" id="TIGR01640">
    <property type="entry name" value="F_box_assoc_1"/>
    <property type="match status" value="1"/>
</dbReference>
<evidence type="ECO:0000259" key="1">
    <source>
        <dbReference type="PROSITE" id="PS50181"/>
    </source>
</evidence>
<proteinExistence type="predicted"/>
<dbReference type="EMBL" id="OOIL02005040">
    <property type="protein sequence ID" value="VFQ93826.1"/>
    <property type="molecule type" value="Genomic_DNA"/>
</dbReference>
<dbReference type="Pfam" id="PF00646">
    <property type="entry name" value="F-box"/>
    <property type="match status" value="1"/>
</dbReference>
<organism evidence="2 3">
    <name type="scientific">Cuscuta campestris</name>
    <dbReference type="NCBI Taxonomy" id="132261"/>
    <lineage>
        <taxon>Eukaryota</taxon>
        <taxon>Viridiplantae</taxon>
        <taxon>Streptophyta</taxon>
        <taxon>Embryophyta</taxon>
        <taxon>Tracheophyta</taxon>
        <taxon>Spermatophyta</taxon>
        <taxon>Magnoliopsida</taxon>
        <taxon>eudicotyledons</taxon>
        <taxon>Gunneridae</taxon>
        <taxon>Pentapetalae</taxon>
        <taxon>asterids</taxon>
        <taxon>lamiids</taxon>
        <taxon>Solanales</taxon>
        <taxon>Convolvulaceae</taxon>
        <taxon>Cuscuteae</taxon>
        <taxon>Cuscuta</taxon>
        <taxon>Cuscuta subgen. Grammica</taxon>
        <taxon>Cuscuta sect. Cleistogrammica</taxon>
    </lineage>
</organism>
<dbReference type="InterPro" id="IPR001810">
    <property type="entry name" value="F-box_dom"/>
</dbReference>
<dbReference type="InterPro" id="IPR036047">
    <property type="entry name" value="F-box-like_dom_sf"/>
</dbReference>
<dbReference type="Gene3D" id="1.20.1280.50">
    <property type="match status" value="1"/>
</dbReference>
<name>A0A484N0C2_9ASTE</name>
<evidence type="ECO:0000313" key="3">
    <source>
        <dbReference type="Proteomes" id="UP000595140"/>
    </source>
</evidence>
<dbReference type="SMART" id="SM00256">
    <property type="entry name" value="FBOX"/>
    <property type="match status" value="1"/>
</dbReference>
<dbReference type="PANTHER" id="PTHR31672">
    <property type="entry name" value="BNACNNG10540D PROTEIN"/>
    <property type="match status" value="1"/>
</dbReference>
<dbReference type="InterPro" id="IPR017451">
    <property type="entry name" value="F-box-assoc_interact_dom"/>
</dbReference>
<dbReference type="CDD" id="cd22157">
    <property type="entry name" value="F-box_AtFBW1-like"/>
    <property type="match status" value="1"/>
</dbReference>
<feature type="domain" description="F-box" evidence="1">
    <location>
        <begin position="1"/>
        <end position="51"/>
    </location>
</feature>